<keyword evidence="3 6" id="KW-0812">Transmembrane</keyword>
<dbReference type="InterPro" id="IPR036259">
    <property type="entry name" value="MFS_trans_sf"/>
</dbReference>
<dbReference type="InterPro" id="IPR050930">
    <property type="entry name" value="MFS_Vesicular_Transporter"/>
</dbReference>
<dbReference type="STRING" id="888061.AXF15_10520"/>
<keyword evidence="9" id="KW-1185">Reference proteome</keyword>
<protein>
    <recommendedName>
        <fullName evidence="7">Major facilitator superfamily (MFS) profile domain-containing protein</fullName>
    </recommendedName>
</protein>
<dbReference type="OrthoDB" id="5469886at2"/>
<evidence type="ECO:0000256" key="3">
    <source>
        <dbReference type="ARBA" id="ARBA00022692"/>
    </source>
</evidence>
<feature type="transmembrane region" description="Helical" evidence="6">
    <location>
        <begin position="108"/>
        <end position="130"/>
    </location>
</feature>
<dbReference type="PROSITE" id="PS50850">
    <property type="entry name" value="MFS"/>
    <property type="match status" value="1"/>
</dbReference>
<proteinExistence type="predicted"/>
<name>A0A0X8JRD7_9BACT</name>
<feature type="transmembrane region" description="Helical" evidence="6">
    <location>
        <begin position="282"/>
        <end position="304"/>
    </location>
</feature>
<dbReference type="Gene3D" id="1.20.1250.20">
    <property type="entry name" value="MFS general substrate transporter like domains"/>
    <property type="match status" value="2"/>
</dbReference>
<feature type="transmembrane region" description="Helical" evidence="6">
    <location>
        <begin position="310"/>
        <end position="331"/>
    </location>
</feature>
<feature type="transmembrane region" description="Helical" evidence="6">
    <location>
        <begin position="252"/>
        <end position="270"/>
    </location>
</feature>
<dbReference type="EMBL" id="CP014230">
    <property type="protein sequence ID" value="AMD93488.1"/>
    <property type="molecule type" value="Genomic_DNA"/>
</dbReference>
<feature type="transmembrane region" description="Helical" evidence="6">
    <location>
        <begin position="215"/>
        <end position="237"/>
    </location>
</feature>
<feature type="transmembrane region" description="Helical" evidence="6">
    <location>
        <begin position="172"/>
        <end position="190"/>
    </location>
</feature>
<keyword evidence="5 6" id="KW-0472">Membrane</keyword>
<dbReference type="InterPro" id="IPR011701">
    <property type="entry name" value="MFS"/>
</dbReference>
<keyword evidence="2" id="KW-0813">Transport</keyword>
<evidence type="ECO:0000256" key="6">
    <source>
        <dbReference type="SAM" id="Phobius"/>
    </source>
</evidence>
<dbReference type="KEGG" id="doa:AXF15_10520"/>
<dbReference type="SUPFAM" id="SSF103473">
    <property type="entry name" value="MFS general substrate transporter"/>
    <property type="match status" value="1"/>
</dbReference>
<dbReference type="AlphaFoldDB" id="A0A0X8JRD7"/>
<comment type="subcellular location">
    <subcellularLocation>
        <location evidence="1">Membrane</location>
        <topology evidence="1">Multi-pass membrane protein</topology>
    </subcellularLocation>
</comment>
<dbReference type="GO" id="GO:0022857">
    <property type="term" value="F:transmembrane transporter activity"/>
    <property type="evidence" value="ECO:0007669"/>
    <property type="project" value="InterPro"/>
</dbReference>
<sequence>MNHSAPHTAPPFAPVLPALFLATAVFFDNFLARSIFGPLLLPISVQVRQSLAQSAQIFVFLSAGYSLSVLCAGFLSRYAGHKNTIIVSLAAIGTALFGMAGSQSLWQFCAWIFLMGAGAGLYLPSGVVTITEITPSAHWSQAFAVHELAPNLAFCMAPLLAEVCLRSGGLPILFRIVGGVSLGMALLYALRGPRIRRPGVAPALGNVMDIARRGAFWRVTVLFVLAVGAEIGVYNLIPALLVEEKGLDQRTANLLLGASRLLPIIFLPFMGRVIRRAGYRKVMTVCLAGMGMATLCCGYGPLWWSVAMLALQPVFVVCFFPPGFAALSLVCPKTVNDLGVSLTIMCTSLIGAGAVPALLAWAGENYSFPLAFACFGVLVLAGGVWALSRLRIPE</sequence>
<dbReference type="GO" id="GO:0016020">
    <property type="term" value="C:membrane"/>
    <property type="evidence" value="ECO:0007669"/>
    <property type="project" value="UniProtKB-SubCell"/>
</dbReference>
<evidence type="ECO:0000256" key="2">
    <source>
        <dbReference type="ARBA" id="ARBA00022448"/>
    </source>
</evidence>
<gene>
    <name evidence="8" type="ORF">AXF15_10520</name>
</gene>
<dbReference type="RefSeq" id="WP_066607103.1">
    <property type="nucleotide sequence ID" value="NZ_CP014230.1"/>
</dbReference>
<dbReference type="PANTHER" id="PTHR23506:SF23">
    <property type="entry name" value="GH10249P"/>
    <property type="match status" value="1"/>
</dbReference>
<evidence type="ECO:0000313" key="8">
    <source>
        <dbReference type="EMBL" id="AMD93488.1"/>
    </source>
</evidence>
<evidence type="ECO:0000256" key="5">
    <source>
        <dbReference type="ARBA" id="ARBA00023136"/>
    </source>
</evidence>
<evidence type="ECO:0000313" key="9">
    <source>
        <dbReference type="Proteomes" id="UP000063964"/>
    </source>
</evidence>
<dbReference type="Pfam" id="PF07690">
    <property type="entry name" value="MFS_1"/>
    <property type="match status" value="1"/>
</dbReference>
<feature type="transmembrane region" description="Helical" evidence="6">
    <location>
        <begin position="338"/>
        <end position="362"/>
    </location>
</feature>
<feature type="transmembrane region" description="Helical" evidence="6">
    <location>
        <begin position="12"/>
        <end position="36"/>
    </location>
</feature>
<evidence type="ECO:0000256" key="1">
    <source>
        <dbReference type="ARBA" id="ARBA00004141"/>
    </source>
</evidence>
<keyword evidence="4 6" id="KW-1133">Transmembrane helix</keyword>
<dbReference type="PANTHER" id="PTHR23506">
    <property type="entry name" value="GH10249P"/>
    <property type="match status" value="1"/>
</dbReference>
<accession>A0A0X8JRD7</accession>
<feature type="transmembrane region" description="Helical" evidence="6">
    <location>
        <begin position="85"/>
        <end position="101"/>
    </location>
</feature>
<reference evidence="9" key="1">
    <citation type="submission" date="2016-02" db="EMBL/GenBank/DDBJ databases">
        <authorList>
            <person name="Holder M.E."/>
            <person name="Ajami N.J."/>
            <person name="Petrosino J.F."/>
        </authorList>
    </citation>
    <scope>NUCLEOTIDE SEQUENCE [LARGE SCALE GENOMIC DNA]</scope>
    <source>
        <strain evidence="9">DSM 12838</strain>
    </source>
</reference>
<feature type="transmembrane region" description="Helical" evidence="6">
    <location>
        <begin position="57"/>
        <end position="79"/>
    </location>
</feature>
<feature type="domain" description="Major facilitator superfamily (MFS) profile" evidence="7">
    <location>
        <begin position="18"/>
        <end position="394"/>
    </location>
</feature>
<feature type="transmembrane region" description="Helical" evidence="6">
    <location>
        <begin position="368"/>
        <end position="387"/>
    </location>
</feature>
<evidence type="ECO:0000259" key="7">
    <source>
        <dbReference type="PROSITE" id="PS50850"/>
    </source>
</evidence>
<dbReference type="InterPro" id="IPR020846">
    <property type="entry name" value="MFS_dom"/>
</dbReference>
<organism evidence="8 9">
    <name type="scientific">Desulfomicrobium orale DSM 12838</name>
    <dbReference type="NCBI Taxonomy" id="888061"/>
    <lineage>
        <taxon>Bacteria</taxon>
        <taxon>Pseudomonadati</taxon>
        <taxon>Thermodesulfobacteriota</taxon>
        <taxon>Desulfovibrionia</taxon>
        <taxon>Desulfovibrionales</taxon>
        <taxon>Desulfomicrobiaceae</taxon>
        <taxon>Desulfomicrobium</taxon>
    </lineage>
</organism>
<dbReference type="Proteomes" id="UP000063964">
    <property type="component" value="Chromosome"/>
</dbReference>
<evidence type="ECO:0000256" key="4">
    <source>
        <dbReference type="ARBA" id="ARBA00022989"/>
    </source>
</evidence>